<evidence type="ECO:0000313" key="3">
    <source>
        <dbReference type="Proteomes" id="UP000000374"/>
    </source>
</evidence>
<sequence length="159" mass="18236">MATETMMKEFMKKWMTWMLTVLLLLAAALYLMWAIQYVWQGSFPGSDTSKFAMAAALKFGVAVLCAVAPIVLRVRHWRESKWLLWMLTILLLLGAWPFLLLAIQNVWLESPPWADKSDDVIRAVFQFGVAVVYAVTPLVLWKQHRQRRGGSAQHRKSGN</sequence>
<feature type="transmembrane region" description="Helical" evidence="1">
    <location>
        <begin position="123"/>
        <end position="141"/>
    </location>
</feature>
<dbReference type="AlphaFoldDB" id="A1WE66"/>
<dbReference type="HOGENOM" id="CLU_1854373_0_0_4"/>
<reference evidence="3" key="1">
    <citation type="submission" date="2006-12" db="EMBL/GenBank/DDBJ databases">
        <title>Complete sequence of chromosome 1 of Verminephrobacter eiseniae EF01-2.</title>
        <authorList>
            <person name="Copeland A."/>
            <person name="Lucas S."/>
            <person name="Lapidus A."/>
            <person name="Barry K."/>
            <person name="Detter J.C."/>
            <person name="Glavina del Rio T."/>
            <person name="Dalin E."/>
            <person name="Tice H."/>
            <person name="Pitluck S."/>
            <person name="Chertkov O."/>
            <person name="Brettin T."/>
            <person name="Bruce D."/>
            <person name="Han C."/>
            <person name="Tapia R."/>
            <person name="Gilna P."/>
            <person name="Schmutz J."/>
            <person name="Larimer F."/>
            <person name="Land M."/>
            <person name="Hauser L."/>
            <person name="Kyrpides N."/>
            <person name="Kim E."/>
            <person name="Stahl D."/>
            <person name="Richardson P."/>
        </authorList>
    </citation>
    <scope>NUCLEOTIDE SEQUENCE [LARGE SCALE GENOMIC DNA]</scope>
    <source>
        <strain evidence="3">EF01-2</strain>
    </source>
</reference>
<proteinExistence type="predicted"/>
<dbReference type="STRING" id="391735.Veis_0131"/>
<keyword evidence="1" id="KW-0472">Membrane</keyword>
<keyword evidence="3" id="KW-1185">Reference proteome</keyword>
<organism evidence="2 3">
    <name type="scientific">Verminephrobacter eiseniae (strain EF01-2)</name>
    <dbReference type="NCBI Taxonomy" id="391735"/>
    <lineage>
        <taxon>Bacteria</taxon>
        <taxon>Pseudomonadati</taxon>
        <taxon>Pseudomonadota</taxon>
        <taxon>Betaproteobacteria</taxon>
        <taxon>Burkholderiales</taxon>
        <taxon>Comamonadaceae</taxon>
        <taxon>Verminephrobacter</taxon>
    </lineage>
</organism>
<gene>
    <name evidence="2" type="ordered locus">Veis_0131</name>
</gene>
<evidence type="ECO:0000256" key="1">
    <source>
        <dbReference type="SAM" id="Phobius"/>
    </source>
</evidence>
<accession>A1WE66</accession>
<evidence type="ECO:0000313" key="2">
    <source>
        <dbReference type="EMBL" id="ABM55923.1"/>
    </source>
</evidence>
<feature type="transmembrane region" description="Helical" evidence="1">
    <location>
        <begin position="84"/>
        <end position="103"/>
    </location>
</feature>
<evidence type="ECO:0008006" key="4">
    <source>
        <dbReference type="Google" id="ProtNLM"/>
    </source>
</evidence>
<dbReference type="Proteomes" id="UP000000374">
    <property type="component" value="Chromosome"/>
</dbReference>
<feature type="transmembrane region" description="Helical" evidence="1">
    <location>
        <begin position="50"/>
        <end position="72"/>
    </location>
</feature>
<keyword evidence="1" id="KW-0812">Transmembrane</keyword>
<protein>
    <recommendedName>
        <fullName evidence="4">Transmembrane protein</fullName>
    </recommendedName>
</protein>
<keyword evidence="1" id="KW-1133">Transmembrane helix</keyword>
<name>A1WE66_VEREI</name>
<dbReference type="KEGG" id="vei:Veis_0131"/>
<dbReference type="EMBL" id="CP000542">
    <property type="protein sequence ID" value="ABM55923.1"/>
    <property type="molecule type" value="Genomic_DNA"/>
</dbReference>